<accession>A0A645FRY6</accession>
<reference evidence="1" key="1">
    <citation type="submission" date="2019-08" db="EMBL/GenBank/DDBJ databases">
        <authorList>
            <person name="Kucharzyk K."/>
            <person name="Murdoch R.W."/>
            <person name="Higgins S."/>
            <person name="Loffler F."/>
        </authorList>
    </citation>
    <scope>NUCLEOTIDE SEQUENCE</scope>
</reference>
<evidence type="ECO:0000313" key="1">
    <source>
        <dbReference type="EMBL" id="MPN16382.1"/>
    </source>
</evidence>
<dbReference type="EMBL" id="VSSQ01063331">
    <property type="protein sequence ID" value="MPN16382.1"/>
    <property type="molecule type" value="Genomic_DNA"/>
</dbReference>
<organism evidence="1">
    <name type="scientific">bioreactor metagenome</name>
    <dbReference type="NCBI Taxonomy" id="1076179"/>
    <lineage>
        <taxon>unclassified sequences</taxon>
        <taxon>metagenomes</taxon>
        <taxon>ecological metagenomes</taxon>
    </lineage>
</organism>
<protein>
    <submittedName>
        <fullName evidence="1">Uncharacterized protein</fullName>
    </submittedName>
</protein>
<proteinExistence type="predicted"/>
<sequence>MLELITEINITLKEIAETQKKILEEIQKNRTG</sequence>
<comment type="caution">
    <text evidence="1">The sequence shown here is derived from an EMBL/GenBank/DDBJ whole genome shotgun (WGS) entry which is preliminary data.</text>
</comment>
<dbReference type="AlphaFoldDB" id="A0A645FRY6"/>
<name>A0A645FRY6_9ZZZZ</name>
<gene>
    <name evidence="1" type="ORF">SDC9_163722</name>
</gene>